<evidence type="ECO:0000313" key="8">
    <source>
        <dbReference type="EMBL" id="TQD24015.1"/>
    </source>
</evidence>
<evidence type="ECO:0000256" key="3">
    <source>
        <dbReference type="ARBA" id="ARBA00023118"/>
    </source>
</evidence>
<dbReference type="GO" id="GO:0003723">
    <property type="term" value="F:RNA binding"/>
    <property type="evidence" value="ECO:0007669"/>
    <property type="project" value="UniProtKB-KW"/>
</dbReference>
<dbReference type="Gene3D" id="3.30.70.1890">
    <property type="match status" value="1"/>
</dbReference>
<evidence type="ECO:0000256" key="1">
    <source>
        <dbReference type="ARBA" id="ARBA00005937"/>
    </source>
</evidence>
<reference evidence="8 9" key="1">
    <citation type="submission" date="2019-06" db="EMBL/GenBank/DDBJ databases">
        <title>Draft genome sequence of Methanolobus vulcani B1d.</title>
        <authorList>
            <person name="Creighbaum A.J."/>
            <person name="Ticak T."/>
            <person name="Hariraju D."/>
            <person name="Arivett B.A."/>
            <person name="Ferguson D.J.Jr."/>
        </authorList>
    </citation>
    <scope>NUCLEOTIDE SEQUENCE [LARGE SCALE GENOMIC DNA]</scope>
    <source>
        <strain evidence="8 9">B1d</strain>
    </source>
</reference>
<dbReference type="InterPro" id="IPR049435">
    <property type="entry name" value="Cas_Cas6_C"/>
</dbReference>
<proteinExistence type="inferred from homology"/>
<dbReference type="OrthoDB" id="43942at2157"/>
<feature type="domain" description="CRISPR associated protein Cas6 C-terminal" evidence="7">
    <location>
        <begin position="117"/>
        <end position="237"/>
    </location>
</feature>
<dbReference type="PANTHER" id="PTHR36984">
    <property type="entry name" value="CRISPR-ASSOCIATED ENDORIBONUCLEASE CAS6 1"/>
    <property type="match status" value="1"/>
</dbReference>
<keyword evidence="2" id="KW-0694">RNA-binding</keyword>
<protein>
    <recommendedName>
        <fullName evidence="4">CRISPR-associated endoribonuclease</fullName>
    </recommendedName>
</protein>
<dbReference type="RefSeq" id="WP_154810641.1">
    <property type="nucleotide sequence ID" value="NZ_VIAQ01000019.1"/>
</dbReference>
<dbReference type="Gene3D" id="3.30.70.1900">
    <property type="match status" value="1"/>
</dbReference>
<feature type="site" description="Transition state stabilizer" evidence="5">
    <location>
        <position position="49"/>
    </location>
</feature>
<dbReference type="InterPro" id="IPR045747">
    <property type="entry name" value="CRISPR-assoc_prot_Cas6_N_sf"/>
</dbReference>
<evidence type="ECO:0000256" key="5">
    <source>
        <dbReference type="PIRSR" id="PIRSR005054-1"/>
    </source>
</evidence>
<comment type="function">
    <text evidence="4">CRISPR (clustered regularly interspaced short palindromic repeat), is an adaptive immune system that provides protection against mobile genetic elements (viruses, transposable elements and conjugative plasmids). CRISPR clusters contain sequences complementary to antecedent mobile elements and target invading nucleic acids. CRISPR clusters are transcribed and processed into CRISPR RNA (crRNA).</text>
</comment>
<name>A0A7Z8KM30_9EURY</name>
<evidence type="ECO:0000256" key="6">
    <source>
        <dbReference type="PIRSR" id="PIRSR005054-50"/>
    </source>
</evidence>
<comment type="caution">
    <text evidence="8">The sequence shown here is derived from an EMBL/GenBank/DDBJ whole genome shotgun (WGS) entry which is preliminary data.</text>
</comment>
<dbReference type="Pfam" id="PF21350">
    <property type="entry name" value="Cas6_I-A"/>
    <property type="match status" value="1"/>
</dbReference>
<dbReference type="Pfam" id="PF01881">
    <property type="entry name" value="Cas_Cas6_C"/>
    <property type="match status" value="1"/>
</dbReference>
<keyword evidence="3" id="KW-0051">Antiviral defense</keyword>
<dbReference type="NCBIfam" id="TIGR01877">
    <property type="entry name" value="cas_cas6"/>
    <property type="match status" value="1"/>
</dbReference>
<dbReference type="PIRSF" id="PIRSF005054">
    <property type="entry name" value="PF1131"/>
    <property type="match status" value="1"/>
</dbReference>
<keyword evidence="9" id="KW-1185">Reference proteome</keyword>
<sequence>MRCKITIRKTSSNPIHYDYQYGLASMLYHRLANANITLANELHSHQGFKFYTFSNLVIEDWIPNKYGLNFTKAHFFISSPDPEFIRSFTEGLLMEPEFFLGKGQKANLIIESAEILPQPEFSDTCKFTTLSPLYVKTMRKKGEKLAEFDLYPKDAKFYENLHTNLCSRYEEYYGHKVEQDFFDILDVMDVKAKRVSIDNSFRRCSMLKMKLEASPELVKFAYDAGLGEKNAMGFGCLGVVG</sequence>
<evidence type="ECO:0000256" key="2">
    <source>
        <dbReference type="ARBA" id="ARBA00022884"/>
    </source>
</evidence>
<comment type="similarity">
    <text evidence="1 4">Belongs to the CRISPR-associated protein Cas6/Cse3/CasE family.</text>
</comment>
<gene>
    <name evidence="8" type="primary">cas6</name>
    <name evidence="8" type="ORF">FKV42_12520</name>
</gene>
<organism evidence="8 9">
    <name type="scientific">Methanolobus vulcani</name>
    <dbReference type="NCBI Taxonomy" id="38026"/>
    <lineage>
        <taxon>Archaea</taxon>
        <taxon>Methanobacteriati</taxon>
        <taxon>Methanobacteriota</taxon>
        <taxon>Stenosarchaea group</taxon>
        <taxon>Methanomicrobia</taxon>
        <taxon>Methanosarcinales</taxon>
        <taxon>Methanosarcinaceae</taxon>
        <taxon>Methanolobus</taxon>
    </lineage>
</organism>
<accession>A0A7Z8KM30</accession>
<dbReference type="PANTHER" id="PTHR36984:SF1">
    <property type="entry name" value="CRISPR-ASSOCIATED ENDORIBONUCLEASE CAS6 1"/>
    <property type="match status" value="1"/>
</dbReference>
<dbReference type="AlphaFoldDB" id="A0A7Z8KM30"/>
<dbReference type="GO" id="GO:0051607">
    <property type="term" value="P:defense response to virus"/>
    <property type="evidence" value="ECO:0007669"/>
    <property type="project" value="UniProtKB-KW"/>
</dbReference>
<evidence type="ECO:0000259" key="7">
    <source>
        <dbReference type="Pfam" id="PF01881"/>
    </source>
</evidence>
<evidence type="ECO:0000313" key="9">
    <source>
        <dbReference type="Proteomes" id="UP000319335"/>
    </source>
</evidence>
<dbReference type="EMBL" id="VIAQ01000019">
    <property type="protein sequence ID" value="TQD24015.1"/>
    <property type="molecule type" value="Genomic_DNA"/>
</dbReference>
<dbReference type="Proteomes" id="UP000319335">
    <property type="component" value="Unassembled WGS sequence"/>
</dbReference>
<feature type="active site" description="Proton donor" evidence="6">
    <location>
        <position position="43"/>
    </location>
</feature>
<evidence type="ECO:0000256" key="4">
    <source>
        <dbReference type="PIRNR" id="PIRNR005054"/>
    </source>
</evidence>
<dbReference type="InterPro" id="IPR010156">
    <property type="entry name" value="CRISPR-assoc_prot_Cas6"/>
</dbReference>
<feature type="active site" description="Proton acceptor" evidence="6">
    <location>
        <position position="28"/>
    </location>
</feature>
<dbReference type="GO" id="GO:0016788">
    <property type="term" value="F:hydrolase activity, acting on ester bonds"/>
    <property type="evidence" value="ECO:0007669"/>
    <property type="project" value="InterPro"/>
</dbReference>